<dbReference type="EMBL" id="JASJOU010000004">
    <property type="protein sequence ID" value="MDJ1502046.1"/>
    <property type="molecule type" value="Genomic_DNA"/>
</dbReference>
<proteinExistence type="predicted"/>
<dbReference type="Proteomes" id="UP001232063">
    <property type="component" value="Unassembled WGS sequence"/>
</dbReference>
<evidence type="ECO:0000259" key="1">
    <source>
        <dbReference type="Pfam" id="PF14082"/>
    </source>
</evidence>
<comment type="caution">
    <text evidence="2">The sequence shown here is derived from an EMBL/GenBank/DDBJ whole genome shotgun (WGS) entry which is preliminary data.</text>
</comment>
<reference evidence="2" key="1">
    <citation type="submission" date="2023-05" db="EMBL/GenBank/DDBJ databases">
        <authorList>
            <person name="Zhang X."/>
        </authorList>
    </citation>
    <scope>NUCLEOTIDE SEQUENCE</scope>
    <source>
        <strain evidence="2">BD1B2-1</strain>
    </source>
</reference>
<dbReference type="InterPro" id="IPR025359">
    <property type="entry name" value="SduA_C"/>
</dbReference>
<name>A0AAE3R1G4_9BACT</name>
<evidence type="ECO:0000313" key="3">
    <source>
        <dbReference type="Proteomes" id="UP001232063"/>
    </source>
</evidence>
<evidence type="ECO:0000313" key="2">
    <source>
        <dbReference type="EMBL" id="MDJ1502046.1"/>
    </source>
</evidence>
<dbReference type="Pfam" id="PF14082">
    <property type="entry name" value="SduA_C"/>
    <property type="match status" value="1"/>
</dbReference>
<keyword evidence="3" id="KW-1185">Reference proteome</keyword>
<dbReference type="AlphaFoldDB" id="A0AAE3R1G4"/>
<gene>
    <name evidence="2" type="ORF">QNI22_15375</name>
</gene>
<dbReference type="RefSeq" id="WP_314511853.1">
    <property type="nucleotide sequence ID" value="NZ_JASJOU010000004.1"/>
</dbReference>
<protein>
    <submittedName>
        <fullName evidence="2">DUF4263 domain-containing protein</fullName>
    </submittedName>
</protein>
<accession>A0AAE3R1G4</accession>
<feature type="domain" description="Shedu protein SduA C-terminal" evidence="1">
    <location>
        <begin position="204"/>
        <end position="343"/>
    </location>
</feature>
<sequence>MRQELSIEQLVDLAEREGSLEEISQVVAELYKHNDTKALDLCIKLALSDYGGITYKAEFQNIGVIGTLHWGPNGIKKLAEAAINAERYRATNNVTRFLSYISSKSLEHLPFIMQGLPSIQLLELSSEKYKTSAWTKAAKESLIDVVKSVETEDRFPMGITNNLGFAINENAQEHIFAALIARWFNFSSNGLKHFSELVFSRGKAEIDYQNFLVANPYILEPFHAQIWSKPKFGEDLIPDFLIRSMDNSYTVVEIEQADFPIMTKAGELSAKTTHAKRQALDFRDWAINNGLYAAKKFPGIYRPYCLVVIGCETELDAMQAQRLKQENESTQGVLKIVGFDWLLNRAAMTLDNLVNFGFDRHTFKETIKE</sequence>
<organism evidence="2 3">
    <name type="scientific">Xanthocytophaga agilis</name>
    <dbReference type="NCBI Taxonomy" id="3048010"/>
    <lineage>
        <taxon>Bacteria</taxon>
        <taxon>Pseudomonadati</taxon>
        <taxon>Bacteroidota</taxon>
        <taxon>Cytophagia</taxon>
        <taxon>Cytophagales</taxon>
        <taxon>Rhodocytophagaceae</taxon>
        <taxon>Xanthocytophaga</taxon>
    </lineage>
</organism>